<evidence type="ECO:0000256" key="1">
    <source>
        <dbReference type="SAM" id="Phobius"/>
    </source>
</evidence>
<accession>A0A6M2DFQ3</accession>
<evidence type="ECO:0000313" key="4">
    <source>
        <dbReference type="EMBL" id="NOV45133.1"/>
    </source>
</evidence>
<dbReference type="InterPro" id="IPR032010">
    <property type="entry name" value="APD1-4_M"/>
</dbReference>
<feature type="transmembrane region" description="Helical" evidence="1">
    <location>
        <begin position="577"/>
        <end position="595"/>
    </location>
</feature>
<sequence length="596" mass="68120">MDPEIPLKGITPGLYRNPGRWRGERPLRGPLRALRLCILSALLPGLLIAVPLYMRYYVYRDQLYPLGVSDMRLIDGKVSTTWCQKQVVRSNVTFNAFLMEGVPAMSPQMHPVSMTRHLTLSDDMKEYWAFYLLKESVVTVSSCVRWPGASLVVIRGHRHLHECAFIGDDSSEEEEELIEIMSHERRKKTPSVMQQQAVFNSDEAPSNNPELMIRHHSDVVFHHENNQQNNQTLPATKIDVKDDDLHMFVNQLNSIKVYGKKKSRISSAEDNHVHKHRELSYGDKESNYITLGQRPPTPQHYEKYQKQRVETSNELMDTILNKLELMGSKGHDILKKLNEKLKLSQTTNYVNPVEATENIQDITESSTTNSIIEDKDLEEHERLKRDATIAKSKMREWLNSDDKENDAAIEKGLVPDGIADHHRILNETTLNDRSNSEYWSSFSSSEEALLNCAGLILSLPLTPSIKCEKDASHSDLDEASVINAVTYRVHSNGYYFFVFSSENEVRDNFIQVQFNINRSVYNVTNSIAECRNSTEVCSLPLKFFSDEKLVLELPLKSNDSLSNKEFIVISECEPRTAIYIVCVIAVPLVIIIFAFQ</sequence>
<feature type="domain" description="E3 ubiquitin-protein ligase APD1-4 middle" evidence="3">
    <location>
        <begin position="485"/>
        <end position="592"/>
    </location>
</feature>
<dbReference type="EMBL" id="GIIL01001407">
    <property type="protein sequence ID" value="NOV45133.1"/>
    <property type="molecule type" value="Transcribed_RNA"/>
</dbReference>
<dbReference type="PANTHER" id="PTHR39077:SF1">
    <property type="entry name" value="E3 UBIQUITIN-PROTEIN LIGASE APD1-4 MIDDLE DOMAIN-CONTAINING PROTEIN"/>
    <property type="match status" value="1"/>
</dbReference>
<evidence type="ECO:0000259" key="3">
    <source>
        <dbReference type="Pfam" id="PF16041"/>
    </source>
</evidence>
<dbReference type="AlphaFoldDB" id="A0A6M2DFQ3"/>
<protein>
    <submittedName>
        <fullName evidence="4">Putative conserved plasma membrane protein</fullName>
    </submittedName>
</protein>
<proteinExistence type="predicted"/>
<dbReference type="Pfam" id="PF16041">
    <property type="entry name" value="APD1-4_M"/>
    <property type="match status" value="1"/>
</dbReference>
<reference evidence="4" key="1">
    <citation type="submission" date="2020-03" db="EMBL/GenBank/DDBJ databases">
        <title>Transcriptomic Profiling of the Digestive Tract of the Rat Flea, Xenopsylla cheopis, Following Blood Feeding and Infection with Yersinia pestis.</title>
        <authorList>
            <person name="Bland D.M."/>
            <person name="Martens C.A."/>
            <person name="Virtaneva K."/>
            <person name="Kanakabandi K."/>
            <person name="Long D."/>
            <person name="Rosenke R."/>
            <person name="Saturday G.A."/>
            <person name="Hoyt F.H."/>
            <person name="Bruno D.P."/>
            <person name="Ribeiro J.M.C."/>
            <person name="Hinnebusch J."/>
        </authorList>
    </citation>
    <scope>NUCLEOTIDE SEQUENCE</scope>
</reference>
<keyword evidence="1" id="KW-1133">Transmembrane helix</keyword>
<evidence type="ECO:0000259" key="2">
    <source>
        <dbReference type="Pfam" id="PF16040"/>
    </source>
</evidence>
<feature type="transmembrane region" description="Helical" evidence="1">
    <location>
        <begin position="33"/>
        <end position="54"/>
    </location>
</feature>
<name>A0A6M2DFQ3_XENCH</name>
<dbReference type="PANTHER" id="PTHR39077">
    <property type="entry name" value="DUF4793 DOMAIN-CONTAINING PROTEIN"/>
    <property type="match status" value="1"/>
</dbReference>
<keyword evidence="1" id="KW-0472">Membrane</keyword>
<organism evidence="4">
    <name type="scientific">Xenopsylla cheopis</name>
    <name type="common">Oriental rat flea</name>
    <name type="synonym">Pulex cheopis</name>
    <dbReference type="NCBI Taxonomy" id="163159"/>
    <lineage>
        <taxon>Eukaryota</taxon>
        <taxon>Metazoa</taxon>
        <taxon>Ecdysozoa</taxon>
        <taxon>Arthropoda</taxon>
        <taxon>Hexapoda</taxon>
        <taxon>Insecta</taxon>
        <taxon>Pterygota</taxon>
        <taxon>Neoptera</taxon>
        <taxon>Endopterygota</taxon>
        <taxon>Siphonaptera</taxon>
        <taxon>Pulicidae</taxon>
        <taxon>Xenopsyllinae</taxon>
        <taxon>Xenopsylla</taxon>
    </lineage>
</organism>
<dbReference type="InterPro" id="IPR032008">
    <property type="entry name" value="APD1-4_N"/>
</dbReference>
<dbReference type="Pfam" id="PF16040">
    <property type="entry name" value="APD1-4_N"/>
    <property type="match status" value="1"/>
</dbReference>
<feature type="domain" description="E3 ubiquitin-protein ligase APD1-4 N-terminal" evidence="2">
    <location>
        <begin position="91"/>
        <end position="160"/>
    </location>
</feature>
<keyword evidence="1" id="KW-0812">Transmembrane</keyword>